<dbReference type="PROSITE" id="PS51029">
    <property type="entry name" value="MADF"/>
    <property type="match status" value="1"/>
</dbReference>
<dbReference type="EMBL" id="QKKF02009819">
    <property type="protein sequence ID" value="RZF45140.1"/>
    <property type="molecule type" value="Genomic_DNA"/>
</dbReference>
<accession>A0A482XHY5</accession>
<dbReference type="InParanoid" id="A0A482XHY5"/>
<dbReference type="PANTHER" id="PTHR21505:SF8">
    <property type="entry name" value="DPT-YFP REPRESSOR BY OVEREXPRESSION, ISOFORM D-RELATED"/>
    <property type="match status" value="1"/>
</dbReference>
<feature type="domain" description="MADF" evidence="2">
    <location>
        <begin position="9"/>
        <end position="100"/>
    </location>
</feature>
<evidence type="ECO:0000259" key="2">
    <source>
        <dbReference type="PROSITE" id="PS51029"/>
    </source>
</evidence>
<dbReference type="SMART" id="SM00595">
    <property type="entry name" value="MADF"/>
    <property type="match status" value="1"/>
</dbReference>
<gene>
    <name evidence="3" type="ORF">LSTR_LSTR015044</name>
</gene>
<evidence type="ECO:0000256" key="1">
    <source>
        <dbReference type="SAM" id="MobiDB-lite"/>
    </source>
</evidence>
<dbReference type="Proteomes" id="UP000291343">
    <property type="component" value="Unassembled WGS sequence"/>
</dbReference>
<feature type="non-terminal residue" evidence="3">
    <location>
        <position position="117"/>
    </location>
</feature>
<protein>
    <recommendedName>
        <fullName evidence="2">MADF domain-containing protein</fullName>
    </recommendedName>
</protein>
<evidence type="ECO:0000313" key="3">
    <source>
        <dbReference type="EMBL" id="RZF45140.1"/>
    </source>
</evidence>
<sequence length="117" mass="13920">MNSKEFIFEFIENYRQHTLLWDTCDPNYTNKTRRNNAYCDMAKKQNITVKQVKAKIKNLRSYYSRERQKMRSKKSGLGADKCHTPWFAHSALQFIGDSLTPRSTRDSMEERNQESVM</sequence>
<comment type="caution">
    <text evidence="3">The sequence shown here is derived from an EMBL/GenBank/DDBJ whole genome shotgun (WGS) entry which is preliminary data.</text>
</comment>
<reference evidence="3 4" key="1">
    <citation type="journal article" date="2017" name="Gigascience">
        <title>Genome sequence of the small brown planthopper, Laodelphax striatellus.</title>
        <authorList>
            <person name="Zhu J."/>
            <person name="Jiang F."/>
            <person name="Wang X."/>
            <person name="Yang P."/>
            <person name="Bao Y."/>
            <person name="Zhao W."/>
            <person name="Wang W."/>
            <person name="Lu H."/>
            <person name="Wang Q."/>
            <person name="Cui N."/>
            <person name="Li J."/>
            <person name="Chen X."/>
            <person name="Luo L."/>
            <person name="Yu J."/>
            <person name="Kang L."/>
            <person name="Cui F."/>
        </authorList>
    </citation>
    <scope>NUCLEOTIDE SEQUENCE [LARGE SCALE GENOMIC DNA]</scope>
    <source>
        <strain evidence="3">Lst14</strain>
    </source>
</reference>
<keyword evidence="4" id="KW-1185">Reference proteome</keyword>
<evidence type="ECO:0000313" key="4">
    <source>
        <dbReference type="Proteomes" id="UP000291343"/>
    </source>
</evidence>
<organism evidence="3 4">
    <name type="scientific">Laodelphax striatellus</name>
    <name type="common">Small brown planthopper</name>
    <name type="synonym">Delphax striatella</name>
    <dbReference type="NCBI Taxonomy" id="195883"/>
    <lineage>
        <taxon>Eukaryota</taxon>
        <taxon>Metazoa</taxon>
        <taxon>Ecdysozoa</taxon>
        <taxon>Arthropoda</taxon>
        <taxon>Hexapoda</taxon>
        <taxon>Insecta</taxon>
        <taxon>Pterygota</taxon>
        <taxon>Neoptera</taxon>
        <taxon>Paraneoptera</taxon>
        <taxon>Hemiptera</taxon>
        <taxon>Auchenorrhyncha</taxon>
        <taxon>Fulgoroidea</taxon>
        <taxon>Delphacidae</taxon>
        <taxon>Criomorphinae</taxon>
        <taxon>Laodelphax</taxon>
    </lineage>
</organism>
<dbReference type="AlphaFoldDB" id="A0A482XHY5"/>
<dbReference type="PANTHER" id="PTHR21505">
    <property type="entry name" value="MADF DOMAIN-CONTAINING PROTEIN-RELATED"/>
    <property type="match status" value="1"/>
</dbReference>
<dbReference type="OrthoDB" id="6622077at2759"/>
<name>A0A482XHY5_LAOST</name>
<proteinExistence type="predicted"/>
<dbReference type="InterPro" id="IPR006578">
    <property type="entry name" value="MADF-dom"/>
</dbReference>
<dbReference type="Pfam" id="PF10545">
    <property type="entry name" value="MADF_DNA_bdg"/>
    <property type="match status" value="1"/>
</dbReference>
<feature type="region of interest" description="Disordered" evidence="1">
    <location>
        <begin position="98"/>
        <end position="117"/>
    </location>
</feature>
<feature type="compositionally biased region" description="Basic and acidic residues" evidence="1">
    <location>
        <begin position="103"/>
        <end position="117"/>
    </location>
</feature>